<dbReference type="RefSeq" id="WP_329074593.1">
    <property type="nucleotide sequence ID" value="NZ_CP109495.1"/>
</dbReference>
<protein>
    <submittedName>
        <fullName evidence="2">PIN domain-containing protein</fullName>
    </submittedName>
</protein>
<evidence type="ECO:0000313" key="2">
    <source>
        <dbReference type="EMBL" id="WUX50941.1"/>
    </source>
</evidence>
<dbReference type="EMBL" id="CP109495">
    <property type="protein sequence ID" value="WUX50941.1"/>
    <property type="molecule type" value="Genomic_DNA"/>
</dbReference>
<evidence type="ECO:0000313" key="3">
    <source>
        <dbReference type="Proteomes" id="UP001432209"/>
    </source>
</evidence>
<name>A0ABZ1ZXX7_STRNV</name>
<dbReference type="Proteomes" id="UP001432209">
    <property type="component" value="Chromosome"/>
</dbReference>
<dbReference type="Pfam" id="PF16289">
    <property type="entry name" value="PIN_12"/>
    <property type="match status" value="1"/>
</dbReference>
<keyword evidence="3" id="KW-1185">Reference proteome</keyword>
<dbReference type="InterPro" id="IPR032557">
    <property type="entry name" value="DUF4935"/>
</dbReference>
<accession>A0ABZ1ZXX7</accession>
<organism evidence="2 3">
    <name type="scientific">Streptomyces niveus</name>
    <name type="common">Streptomyces spheroides</name>
    <dbReference type="NCBI Taxonomy" id="193462"/>
    <lineage>
        <taxon>Bacteria</taxon>
        <taxon>Bacillati</taxon>
        <taxon>Actinomycetota</taxon>
        <taxon>Actinomycetes</taxon>
        <taxon>Kitasatosporales</taxon>
        <taxon>Streptomycetaceae</taxon>
        <taxon>Streptomyces</taxon>
    </lineage>
</organism>
<feature type="domain" description="DUF4935" evidence="1">
    <location>
        <begin position="7"/>
        <end position="82"/>
    </location>
</feature>
<gene>
    <name evidence="2" type="ORF">OG442_04940</name>
</gene>
<reference evidence="2" key="1">
    <citation type="submission" date="2022-10" db="EMBL/GenBank/DDBJ databases">
        <title>The complete genomes of actinobacterial strains from the NBC collection.</title>
        <authorList>
            <person name="Joergensen T.S."/>
            <person name="Alvarez Arevalo M."/>
            <person name="Sterndorff E.B."/>
            <person name="Faurdal D."/>
            <person name="Vuksanovic O."/>
            <person name="Mourched A.-S."/>
            <person name="Charusanti P."/>
            <person name="Shaw S."/>
            <person name="Blin K."/>
            <person name="Weber T."/>
        </authorList>
    </citation>
    <scope>NUCLEOTIDE SEQUENCE</scope>
    <source>
        <strain evidence="2">NBC_01432</strain>
    </source>
</reference>
<proteinExistence type="predicted"/>
<sequence>MRKHWRKKFGELVEVLPTSEVVMAQALFREANALPPCKQTGSPNNKKKSGARDAAIWLTAVAYAHDHPNETVFFVSDNTKDFGEGSSHAFPMKGDIAGLGERFVRLASLGQLLDRFAQPAKVDQAQVSNRLANFLPSDAIWSSFSMIARGSGEDGGTTL</sequence>
<evidence type="ECO:0000259" key="1">
    <source>
        <dbReference type="Pfam" id="PF16289"/>
    </source>
</evidence>